<keyword evidence="12" id="KW-0999">Mitochondrion inner membrane</keyword>
<evidence type="ECO:0000256" key="9">
    <source>
        <dbReference type="ARBA" id="ARBA00023239"/>
    </source>
</evidence>
<dbReference type="Proteomes" id="UP001153555">
    <property type="component" value="Unassembled WGS sequence"/>
</dbReference>
<evidence type="ECO:0000313" key="14">
    <source>
        <dbReference type="EMBL" id="CAA0823129.1"/>
    </source>
</evidence>
<dbReference type="Pfam" id="PF02666">
    <property type="entry name" value="PS_Dcarbxylase"/>
    <property type="match status" value="1"/>
</dbReference>
<feature type="modified residue" description="Pyruvic acid (Ser); by autocatalysis" evidence="12">
    <location>
        <position position="367"/>
    </location>
</feature>
<name>A0A9N7N5A2_STRHE</name>
<gene>
    <name evidence="14" type="ORF">SHERM_20299</name>
</gene>
<comment type="function">
    <text evidence="12">Catalyzes the formation of phosphatidylethanolamine (PtdEtn) from phosphatidylserine (PtdSer). Plays a central role in phospholipid metabolism and in the interorganelle trafficking of phosphatidylserine.</text>
</comment>
<evidence type="ECO:0000256" key="12">
    <source>
        <dbReference type="HAMAP-Rule" id="MF_03208"/>
    </source>
</evidence>
<dbReference type="InterPro" id="IPR033177">
    <property type="entry name" value="PSD-B"/>
</dbReference>
<dbReference type="EMBL" id="CACSLK010024540">
    <property type="protein sequence ID" value="CAA0823129.1"/>
    <property type="molecule type" value="Genomic_DNA"/>
</dbReference>
<comment type="pathway">
    <text evidence="12">Phospholipid metabolism; phosphatidylethanolamine biosynthesis; phosphatidylethanolamine from CDP-diacylglycerol: step 2/2.</text>
</comment>
<feature type="chain" id="PRO_5040552209" description="Phosphatidylserine decarboxylase 1 beta chain" evidence="12">
    <location>
        <begin position="1"/>
        <end position="366"/>
    </location>
</feature>
<dbReference type="GO" id="GO:0005743">
    <property type="term" value="C:mitochondrial inner membrane"/>
    <property type="evidence" value="ECO:0007669"/>
    <property type="project" value="UniProtKB-SubCell"/>
</dbReference>
<feature type="site" description="Cleavage (non-hydrolytic); by autocatalysis" evidence="12">
    <location>
        <begin position="366"/>
        <end position="367"/>
    </location>
</feature>
<dbReference type="OrthoDB" id="4330at2759"/>
<evidence type="ECO:0000313" key="15">
    <source>
        <dbReference type="Proteomes" id="UP001153555"/>
    </source>
</evidence>
<feature type="active site" description="Schiff-base intermediate with substrate; via pyruvic acid; for decarboxylase activity" evidence="12">
    <location>
        <position position="367"/>
    </location>
</feature>
<dbReference type="EC" id="4.1.1.65" evidence="12"/>
<evidence type="ECO:0000256" key="5">
    <source>
        <dbReference type="ARBA" id="ARBA00022989"/>
    </source>
</evidence>
<comment type="PTM">
    <text evidence="12">Is synthesized initially as an inactive proenzyme. Formation of the active enzyme involves a self-maturation process in which the active site pyruvoyl group is generated from an internal serine residue via an autocatalytic post-translational modification. Two non-identical subunits are generated from the proenzyme in this reaction, and the pyruvate is formed at the N-terminus of the alpha chain, which is derived from the carboxyl end of the proenzyme. The autoendoproteolytic cleavage occurs by a canonical serine protease mechanism, in which the side chain hydroxyl group of the serine supplies its oxygen atom to form the C-terminus of the beta chain, while the remainder of the serine residue undergoes an oxidative deamination to produce ammonia and the pyruvoyl prosthetic group on the alpha chain. During this reaction, the Ser that is part of the protease active site of the proenzyme becomes the pyruvoyl prosthetic group, which constitutes an essential element of the active site of the mature decarboxylase.</text>
</comment>
<keyword evidence="9 12" id="KW-0456">Lyase</keyword>
<comment type="subcellular location">
    <molecule>Phosphatidylserine decarboxylase 1 alpha chain</molecule>
    <subcellularLocation>
        <location evidence="12">Mitochondrion inner membrane</location>
        <topology evidence="12">Peripheral membrane protein</topology>
        <orientation evidence="12">Intermembrane side</orientation>
    </subcellularLocation>
    <text evidence="12">Anchored to the mitochondrial inner membrane through its interaction with the integral membrane beta chain.</text>
</comment>
<dbReference type="AlphaFoldDB" id="A0A9N7N5A2"/>
<comment type="catalytic activity">
    <reaction evidence="12">
        <text>a 1,2-diacyl-sn-glycero-3-phospho-L-serine + H(+) = a 1,2-diacyl-sn-glycero-3-phosphoethanolamine + CO2</text>
        <dbReference type="Rhea" id="RHEA:20828"/>
        <dbReference type="ChEBI" id="CHEBI:15378"/>
        <dbReference type="ChEBI" id="CHEBI:16526"/>
        <dbReference type="ChEBI" id="CHEBI:57262"/>
        <dbReference type="ChEBI" id="CHEBI:64612"/>
        <dbReference type="EC" id="4.1.1.65"/>
    </reaction>
</comment>
<dbReference type="GO" id="GO:0006646">
    <property type="term" value="P:phosphatidylethanolamine biosynthetic process"/>
    <property type="evidence" value="ECO:0007669"/>
    <property type="project" value="UniProtKB-UniRule"/>
</dbReference>
<keyword evidence="12" id="KW-0496">Mitochondrion</keyword>
<keyword evidence="5 12" id="KW-1133">Transmembrane helix</keyword>
<keyword evidence="12" id="KW-0865">Zymogen</keyword>
<comment type="caution">
    <text evidence="14">The sequence shown here is derived from an EMBL/GenBank/DDBJ whole genome shotgun (WGS) entry which is preliminary data.</text>
</comment>
<dbReference type="NCBIfam" id="TIGR00163">
    <property type="entry name" value="PS_decarb"/>
    <property type="match status" value="1"/>
</dbReference>
<keyword evidence="3 12" id="KW-0812">Transmembrane</keyword>
<keyword evidence="2 12" id="KW-0444">Lipid biosynthesis</keyword>
<accession>A0A9N7N5A2</accession>
<feature type="active site" description="Charge relay system; for autoendoproteolytic cleavage activity" evidence="12">
    <location>
        <position position="255"/>
    </location>
</feature>
<dbReference type="PANTHER" id="PTHR10067:SF6">
    <property type="entry name" value="PHOSPHATIDYLSERINE DECARBOXYLASE PROENZYME, MITOCHONDRIAL"/>
    <property type="match status" value="1"/>
</dbReference>
<organism evidence="14 15">
    <name type="scientific">Striga hermonthica</name>
    <name type="common">Purple witchweed</name>
    <name type="synonym">Buchnera hermonthica</name>
    <dbReference type="NCBI Taxonomy" id="68872"/>
    <lineage>
        <taxon>Eukaryota</taxon>
        <taxon>Viridiplantae</taxon>
        <taxon>Streptophyta</taxon>
        <taxon>Embryophyta</taxon>
        <taxon>Tracheophyta</taxon>
        <taxon>Spermatophyta</taxon>
        <taxon>Magnoliopsida</taxon>
        <taxon>eudicotyledons</taxon>
        <taxon>Gunneridae</taxon>
        <taxon>Pentapetalae</taxon>
        <taxon>asterids</taxon>
        <taxon>lamiids</taxon>
        <taxon>Lamiales</taxon>
        <taxon>Orobanchaceae</taxon>
        <taxon>Buchnereae</taxon>
        <taxon>Striga</taxon>
    </lineage>
</organism>
<feature type="topological domain" description="Mitochondrial matrix" evidence="12">
    <location>
        <begin position="1"/>
        <end position="28"/>
    </location>
</feature>
<evidence type="ECO:0000256" key="11">
    <source>
        <dbReference type="ARBA" id="ARBA00023317"/>
    </source>
</evidence>
<evidence type="ECO:0000256" key="3">
    <source>
        <dbReference type="ARBA" id="ARBA00022692"/>
    </source>
</evidence>
<comment type="similarity">
    <text evidence="12">Belongs to the phosphatidylserine decarboxylase family. PSD-B subfamily. Eukaryotic type I sub-subfamily.</text>
</comment>
<keyword evidence="7 12" id="KW-0472">Membrane</keyword>
<evidence type="ECO:0000256" key="10">
    <source>
        <dbReference type="ARBA" id="ARBA00023264"/>
    </source>
</evidence>
<dbReference type="InterPro" id="IPR033661">
    <property type="entry name" value="PSD_type1_euk"/>
</dbReference>
<feature type="chain" id="PRO_5040552208" description="Phosphatidylserine decarboxylase 1 alpha chain" evidence="12">
    <location>
        <begin position="367"/>
        <end position="408"/>
    </location>
</feature>
<evidence type="ECO:0000256" key="6">
    <source>
        <dbReference type="ARBA" id="ARBA00023098"/>
    </source>
</evidence>
<sequence>MLDTTTSLLHHGWVGRDITPICNSFLVPGATVATILMLGALHARRLYDDKKIEEARSSGVELEFHPDVKARFLRLLPLRSISRLWGSLTSVELPIWLRPYVYKAWARAFHSNLEEAQLPLEEYASLQEFFIRSLREGSRTIDSDPYCLVSPVDGTVLRYGELKGPGAMIEQVKGFSYPASSLLGGNSYLPMSAAGDANYEESGVEESNVGHVTPKSWWKISFASPKVRDSVSSRPLKGLFYCVIYLKPGDYHRIHSPVDWNILVRRHFTGHLFPVNERAARTFGNLYVENERVVLEGKWQEGYMALAAIGATNIGSIKLFIEQNLITNNPRKKLLRSESPDEKVYEPQGIGMLLKKGDELAAFNMGSTVVLVFQAPISADKEQSEFKFCVKKGDRVRMGEALGRWNKL</sequence>
<dbReference type="HAMAP" id="MF_03208">
    <property type="entry name" value="PS_decarb_PSD_B_type1_euk"/>
    <property type="match status" value="1"/>
</dbReference>
<evidence type="ECO:0000256" key="7">
    <source>
        <dbReference type="ARBA" id="ARBA00023136"/>
    </source>
</evidence>
<keyword evidence="10 12" id="KW-1208">Phospholipid metabolism</keyword>
<keyword evidence="6 12" id="KW-0443">Lipid metabolism</keyword>
<keyword evidence="15" id="KW-1185">Reference proteome</keyword>
<keyword evidence="4 12" id="KW-0210">Decarboxylase</keyword>
<feature type="transmembrane region" description="Helical" evidence="13">
    <location>
        <begin position="18"/>
        <end position="41"/>
    </location>
</feature>
<evidence type="ECO:0000256" key="4">
    <source>
        <dbReference type="ARBA" id="ARBA00022793"/>
    </source>
</evidence>
<evidence type="ECO:0000256" key="1">
    <source>
        <dbReference type="ARBA" id="ARBA00005189"/>
    </source>
</evidence>
<keyword evidence="11 12" id="KW-0670">Pyruvate</keyword>
<comment type="subunit">
    <text evidence="12">Heterodimer of a large membrane-associated beta subunit and a small pyruvoyl-containing alpha subunit.</text>
</comment>
<comment type="subcellular location">
    <molecule>Phosphatidylserine decarboxylase 1 beta chain</molecule>
    <subcellularLocation>
        <location evidence="12">Mitochondrion inner membrane</location>
        <topology evidence="12">Single-pass membrane protein</topology>
        <orientation evidence="12">Intermembrane side</orientation>
    </subcellularLocation>
</comment>
<dbReference type="PANTHER" id="PTHR10067">
    <property type="entry name" value="PHOSPHATIDYLSERINE DECARBOXYLASE"/>
    <property type="match status" value="1"/>
</dbReference>
<evidence type="ECO:0000256" key="2">
    <source>
        <dbReference type="ARBA" id="ARBA00022516"/>
    </source>
</evidence>
<feature type="active site" description="Charge relay system; for autoendoproteolytic cleavage activity" evidence="12">
    <location>
        <position position="367"/>
    </location>
</feature>
<evidence type="ECO:0000256" key="13">
    <source>
        <dbReference type="SAM" id="Phobius"/>
    </source>
</evidence>
<protein>
    <recommendedName>
        <fullName evidence="12">Phosphatidylserine decarboxylase proenzyme 1, mitochondrial</fullName>
        <ecNumber evidence="12">4.1.1.65</ecNumber>
    </recommendedName>
    <component>
        <recommendedName>
            <fullName evidence="12">Phosphatidylserine decarboxylase 1 beta chain</fullName>
        </recommendedName>
    </component>
    <component>
        <recommendedName>
            <fullName evidence="12">Phosphatidylserine decarboxylase 1 alpha chain</fullName>
        </recommendedName>
    </component>
</protein>
<feature type="active site" description="Charge relay system; for autoendoproteolytic cleavage activity" evidence="12">
    <location>
        <position position="153"/>
    </location>
</feature>
<keyword evidence="8 12" id="KW-0594">Phospholipid biosynthesis</keyword>
<evidence type="ECO:0000256" key="8">
    <source>
        <dbReference type="ARBA" id="ARBA00023209"/>
    </source>
</evidence>
<feature type="topological domain" description="Mitochondrial intermembrane" evidence="12">
    <location>
        <begin position="48"/>
        <end position="408"/>
    </location>
</feature>
<dbReference type="GO" id="GO:0016540">
    <property type="term" value="P:protein autoprocessing"/>
    <property type="evidence" value="ECO:0007669"/>
    <property type="project" value="UniProtKB-UniRule"/>
</dbReference>
<comment type="cofactor">
    <cofactor evidence="12">
        <name>pyruvate</name>
        <dbReference type="ChEBI" id="CHEBI:15361"/>
    </cofactor>
    <text evidence="12">Binds 1 pyruvoyl group covalently per subunit.</text>
</comment>
<dbReference type="InterPro" id="IPR003817">
    <property type="entry name" value="PS_Dcarbxylase"/>
</dbReference>
<proteinExistence type="inferred from homology"/>
<dbReference type="GO" id="GO:0004609">
    <property type="term" value="F:phosphatidylserine decarboxylase activity"/>
    <property type="evidence" value="ECO:0007669"/>
    <property type="project" value="UniProtKB-UniRule"/>
</dbReference>
<comment type="pathway">
    <text evidence="1">Lipid metabolism.</text>
</comment>
<reference evidence="14" key="1">
    <citation type="submission" date="2019-12" db="EMBL/GenBank/DDBJ databases">
        <authorList>
            <person name="Scholes J."/>
        </authorList>
    </citation>
    <scope>NUCLEOTIDE SEQUENCE</scope>
</reference>